<reference evidence="2 3" key="1">
    <citation type="submission" date="2017-09" db="EMBL/GenBank/DDBJ databases">
        <title>Large-scale bioinformatics analysis of Bacillus genomes uncovers conserved roles of natural products in bacterial physiology.</title>
        <authorList>
            <consortium name="Agbiome Team Llc"/>
            <person name="Bleich R.M."/>
            <person name="Grubbs K.J."/>
            <person name="Santa Maria K.C."/>
            <person name="Allen S.E."/>
            <person name="Farag S."/>
            <person name="Shank E.A."/>
            <person name="Bowers A."/>
        </authorList>
    </citation>
    <scope>NUCLEOTIDE SEQUENCE [LARGE SCALE GENOMIC DNA]</scope>
    <source>
        <strain evidence="2 3">AFS085496</strain>
    </source>
</reference>
<organism evidence="2 3">
    <name type="scientific">Bacillus thuringiensis</name>
    <dbReference type="NCBI Taxonomy" id="1428"/>
    <lineage>
        <taxon>Bacteria</taxon>
        <taxon>Bacillati</taxon>
        <taxon>Bacillota</taxon>
        <taxon>Bacilli</taxon>
        <taxon>Bacillales</taxon>
        <taxon>Bacillaceae</taxon>
        <taxon>Bacillus</taxon>
        <taxon>Bacillus cereus group</taxon>
    </lineage>
</organism>
<keyword evidence="1" id="KW-0472">Membrane</keyword>
<protein>
    <submittedName>
        <fullName evidence="2">Uncharacterized protein</fullName>
    </submittedName>
</protein>
<sequence>MFKNEKGSIPTVIIIGLVSAFTVFLLGNLLVAENIAAKKQNLKFEQEVYANRNALETTVNVVLQKVSESETKYEKKTIYPLYITDMQDIENTINSSMLPHIAPNNTVSITNLKYDKSLDMICEEKITKNSYTQEEEASGVNCSTTPFNLTFDVEINKQNNKRKLKVKLDKLYAQESNQTGFIKINYDNMDVNYSSL</sequence>
<dbReference type="EMBL" id="NUVX01000075">
    <property type="protein sequence ID" value="PFJ30214.1"/>
    <property type="molecule type" value="Genomic_DNA"/>
</dbReference>
<keyword evidence="1" id="KW-1133">Transmembrane helix</keyword>
<accession>A0A9X6WHZ6</accession>
<keyword evidence="1" id="KW-0812">Transmembrane</keyword>
<feature type="transmembrane region" description="Helical" evidence="1">
    <location>
        <begin position="12"/>
        <end position="31"/>
    </location>
</feature>
<gene>
    <name evidence="2" type="ORF">COJ15_30880</name>
</gene>
<dbReference type="Proteomes" id="UP000224003">
    <property type="component" value="Unassembled WGS sequence"/>
</dbReference>
<evidence type="ECO:0000256" key="1">
    <source>
        <dbReference type="SAM" id="Phobius"/>
    </source>
</evidence>
<dbReference type="AlphaFoldDB" id="A0A9X6WHZ6"/>
<proteinExistence type="predicted"/>
<name>A0A9X6WHZ6_BACTU</name>
<comment type="caution">
    <text evidence="2">The sequence shown here is derived from an EMBL/GenBank/DDBJ whole genome shotgun (WGS) entry which is preliminary data.</text>
</comment>
<evidence type="ECO:0000313" key="3">
    <source>
        <dbReference type="Proteomes" id="UP000224003"/>
    </source>
</evidence>
<evidence type="ECO:0000313" key="2">
    <source>
        <dbReference type="EMBL" id="PFJ30214.1"/>
    </source>
</evidence>
<dbReference type="RefSeq" id="WP_098517539.1">
    <property type="nucleotide sequence ID" value="NZ_NUVX01000075.1"/>
</dbReference>